<comment type="caution">
    <text evidence="1">The sequence shown here is derived from an EMBL/GenBank/DDBJ whole genome shotgun (WGS) entry which is preliminary data.</text>
</comment>
<sequence>MTYRFGDDQEKRSEITPFISQCPHGTCLIRFPLHRNKSVRHHLEQVGNPVEVDLLTSKSDDSAPFQEPLPFRE</sequence>
<dbReference type="EMBL" id="BGPR01000793">
    <property type="protein sequence ID" value="GBM35762.1"/>
    <property type="molecule type" value="Genomic_DNA"/>
</dbReference>
<protein>
    <submittedName>
        <fullName evidence="1">Uncharacterized protein</fullName>
    </submittedName>
</protein>
<name>A0A4Y2F2I6_ARAVE</name>
<dbReference type="AlphaFoldDB" id="A0A4Y2F2I6"/>
<proteinExistence type="predicted"/>
<organism evidence="1 2">
    <name type="scientific">Araneus ventricosus</name>
    <name type="common">Orbweaver spider</name>
    <name type="synonym">Epeira ventricosa</name>
    <dbReference type="NCBI Taxonomy" id="182803"/>
    <lineage>
        <taxon>Eukaryota</taxon>
        <taxon>Metazoa</taxon>
        <taxon>Ecdysozoa</taxon>
        <taxon>Arthropoda</taxon>
        <taxon>Chelicerata</taxon>
        <taxon>Arachnida</taxon>
        <taxon>Araneae</taxon>
        <taxon>Araneomorphae</taxon>
        <taxon>Entelegynae</taxon>
        <taxon>Araneoidea</taxon>
        <taxon>Araneidae</taxon>
        <taxon>Araneus</taxon>
    </lineage>
</organism>
<evidence type="ECO:0000313" key="1">
    <source>
        <dbReference type="EMBL" id="GBM35762.1"/>
    </source>
</evidence>
<evidence type="ECO:0000313" key="2">
    <source>
        <dbReference type="Proteomes" id="UP000499080"/>
    </source>
</evidence>
<reference evidence="1 2" key="1">
    <citation type="journal article" date="2019" name="Sci. Rep.">
        <title>Orb-weaving spider Araneus ventricosus genome elucidates the spidroin gene catalogue.</title>
        <authorList>
            <person name="Kono N."/>
            <person name="Nakamura H."/>
            <person name="Ohtoshi R."/>
            <person name="Moran D.A.P."/>
            <person name="Shinohara A."/>
            <person name="Yoshida Y."/>
            <person name="Fujiwara M."/>
            <person name="Mori M."/>
            <person name="Tomita M."/>
            <person name="Arakawa K."/>
        </authorList>
    </citation>
    <scope>NUCLEOTIDE SEQUENCE [LARGE SCALE GENOMIC DNA]</scope>
</reference>
<gene>
    <name evidence="1" type="ORF">AVEN_108960_1</name>
</gene>
<keyword evidence="2" id="KW-1185">Reference proteome</keyword>
<accession>A0A4Y2F2I6</accession>
<dbReference type="Proteomes" id="UP000499080">
    <property type="component" value="Unassembled WGS sequence"/>
</dbReference>